<dbReference type="Proteomes" id="UP000799324">
    <property type="component" value="Unassembled WGS sequence"/>
</dbReference>
<keyword evidence="3" id="KW-1185">Reference proteome</keyword>
<dbReference type="AlphaFoldDB" id="A0A6A6T612"/>
<evidence type="ECO:0000313" key="3">
    <source>
        <dbReference type="Proteomes" id="UP000799324"/>
    </source>
</evidence>
<name>A0A6A6T612_9PLEO</name>
<accession>A0A6A6T612</accession>
<sequence length="595" mass="66611">MPQTEEEVDTRLPYRVGCPKLPVLPVKTDVQSGDLDRCIPNFAYHAREIQGLLSKYDIPLLGLYFAHRMNDGIEATDRYLTLVLLSQYTHDCQSQWIQAVKEVRIGLGNAGINYTIELIDMQAFLAPLRTLPILSTDRDIIEGWNKILPDCLATIADRAWVAIDVVHRKIPPDQTQPTVVISAQDANEDTWWVSTLPTLRRLLQANNLTMDIVLLFHKGPNITIASSSKPQNKSTPHYSLEGSFYDDVLQMGTSCGTSGSPFSGTLGGGIKLQNESIILELGLTNYHVLREAFADQHLSVGPFSPSTGHPYETVVSPSDSDHTSTVQRLEVSEEDTEDRIKQISQSLENLAQDDPKWKTMDAKRKLVYLEQETLRQRRKITETSRDIGNVYAASGFGICKNQRYGIEDSKDWALDWCLVQMDPLKSISRSLKDLTWRTVYNRPRTEVTEYCSISPMKNHAVLKRGRTTGWTKGIISAIDSVVNVQDQPNFLPKVPTHQRTLMRRKWKETVAFVHAIFGTSEVPQFMEAGDSGSLVLLDRSPQSSRVSIIGLSFAANNATYASYMMPMDLIVENIEAVTGGKVIEPRNGGSVEDPE</sequence>
<evidence type="ECO:0000256" key="1">
    <source>
        <dbReference type="SAM" id="Coils"/>
    </source>
</evidence>
<feature type="coiled-coil region" evidence="1">
    <location>
        <begin position="326"/>
        <end position="353"/>
    </location>
</feature>
<evidence type="ECO:0000313" key="2">
    <source>
        <dbReference type="EMBL" id="KAF2654353.1"/>
    </source>
</evidence>
<gene>
    <name evidence="2" type="ORF">K491DRAFT_717172</name>
</gene>
<proteinExistence type="predicted"/>
<dbReference type="OrthoDB" id="5351220at2759"/>
<reference evidence="2" key="1">
    <citation type="journal article" date="2020" name="Stud. Mycol.">
        <title>101 Dothideomycetes genomes: a test case for predicting lifestyles and emergence of pathogens.</title>
        <authorList>
            <person name="Haridas S."/>
            <person name="Albert R."/>
            <person name="Binder M."/>
            <person name="Bloem J."/>
            <person name="Labutti K."/>
            <person name="Salamov A."/>
            <person name="Andreopoulos B."/>
            <person name="Baker S."/>
            <person name="Barry K."/>
            <person name="Bills G."/>
            <person name="Bluhm B."/>
            <person name="Cannon C."/>
            <person name="Castanera R."/>
            <person name="Culley D."/>
            <person name="Daum C."/>
            <person name="Ezra D."/>
            <person name="Gonzalez J."/>
            <person name="Henrissat B."/>
            <person name="Kuo A."/>
            <person name="Liang C."/>
            <person name="Lipzen A."/>
            <person name="Lutzoni F."/>
            <person name="Magnuson J."/>
            <person name="Mondo S."/>
            <person name="Nolan M."/>
            <person name="Ohm R."/>
            <person name="Pangilinan J."/>
            <person name="Park H.-J."/>
            <person name="Ramirez L."/>
            <person name="Alfaro M."/>
            <person name="Sun H."/>
            <person name="Tritt A."/>
            <person name="Yoshinaga Y."/>
            <person name="Zwiers L.-H."/>
            <person name="Turgeon B."/>
            <person name="Goodwin S."/>
            <person name="Spatafora J."/>
            <person name="Crous P."/>
            <person name="Grigoriev I."/>
        </authorList>
    </citation>
    <scope>NUCLEOTIDE SEQUENCE</scope>
    <source>
        <strain evidence="2">CBS 122681</strain>
    </source>
</reference>
<dbReference type="EMBL" id="MU004365">
    <property type="protein sequence ID" value="KAF2654353.1"/>
    <property type="molecule type" value="Genomic_DNA"/>
</dbReference>
<keyword evidence="1" id="KW-0175">Coiled coil</keyword>
<protein>
    <submittedName>
        <fullName evidence="2">Uncharacterized protein</fullName>
    </submittedName>
</protein>
<organism evidence="2 3">
    <name type="scientific">Lophiostoma macrostomum CBS 122681</name>
    <dbReference type="NCBI Taxonomy" id="1314788"/>
    <lineage>
        <taxon>Eukaryota</taxon>
        <taxon>Fungi</taxon>
        <taxon>Dikarya</taxon>
        <taxon>Ascomycota</taxon>
        <taxon>Pezizomycotina</taxon>
        <taxon>Dothideomycetes</taxon>
        <taxon>Pleosporomycetidae</taxon>
        <taxon>Pleosporales</taxon>
        <taxon>Lophiostomataceae</taxon>
        <taxon>Lophiostoma</taxon>
    </lineage>
</organism>